<proteinExistence type="predicted"/>
<keyword evidence="2" id="KW-1185">Reference proteome</keyword>
<dbReference type="Proteomes" id="UP000237000">
    <property type="component" value="Unassembled WGS sequence"/>
</dbReference>
<accession>A0A2P5EWK9</accession>
<protein>
    <submittedName>
        <fullName evidence="1">Uncharacterized protein</fullName>
    </submittedName>
</protein>
<comment type="caution">
    <text evidence="1">The sequence shown here is derived from an EMBL/GenBank/DDBJ whole genome shotgun (WGS) entry which is preliminary data.</text>
</comment>
<evidence type="ECO:0000313" key="1">
    <source>
        <dbReference type="EMBL" id="PON89921.1"/>
    </source>
</evidence>
<dbReference type="EMBL" id="JXTC01000088">
    <property type="protein sequence ID" value="PON89921.1"/>
    <property type="molecule type" value="Genomic_DNA"/>
</dbReference>
<name>A0A2P5EWK9_TREOI</name>
<organism evidence="1 2">
    <name type="scientific">Trema orientale</name>
    <name type="common">Charcoal tree</name>
    <name type="synonym">Celtis orientalis</name>
    <dbReference type="NCBI Taxonomy" id="63057"/>
    <lineage>
        <taxon>Eukaryota</taxon>
        <taxon>Viridiplantae</taxon>
        <taxon>Streptophyta</taxon>
        <taxon>Embryophyta</taxon>
        <taxon>Tracheophyta</taxon>
        <taxon>Spermatophyta</taxon>
        <taxon>Magnoliopsida</taxon>
        <taxon>eudicotyledons</taxon>
        <taxon>Gunneridae</taxon>
        <taxon>Pentapetalae</taxon>
        <taxon>rosids</taxon>
        <taxon>fabids</taxon>
        <taxon>Rosales</taxon>
        <taxon>Cannabaceae</taxon>
        <taxon>Trema</taxon>
    </lineage>
</organism>
<dbReference type="AlphaFoldDB" id="A0A2P5EWK9"/>
<sequence length="87" mass="9575">MAGPEAKVTFYMVSPGEKLNLGQCLFWLKGTSKVDISNSAISRKEKTIYTMIVKAVQIVSTMKIPCPTCPIPFILNDGMSDQQGFMV</sequence>
<evidence type="ECO:0000313" key="2">
    <source>
        <dbReference type="Proteomes" id="UP000237000"/>
    </source>
</evidence>
<dbReference type="OrthoDB" id="10376241at2759"/>
<dbReference type="InParanoid" id="A0A2P5EWK9"/>
<reference evidence="2" key="1">
    <citation type="submission" date="2016-06" db="EMBL/GenBank/DDBJ databases">
        <title>Parallel loss of symbiosis genes in relatives of nitrogen-fixing non-legume Parasponia.</title>
        <authorList>
            <person name="Van Velzen R."/>
            <person name="Holmer R."/>
            <person name="Bu F."/>
            <person name="Rutten L."/>
            <person name="Van Zeijl A."/>
            <person name="Liu W."/>
            <person name="Santuari L."/>
            <person name="Cao Q."/>
            <person name="Sharma T."/>
            <person name="Shen D."/>
            <person name="Roswanjaya Y."/>
            <person name="Wardhani T."/>
            <person name="Kalhor M.S."/>
            <person name="Jansen J."/>
            <person name="Van den Hoogen J."/>
            <person name="Gungor B."/>
            <person name="Hartog M."/>
            <person name="Hontelez J."/>
            <person name="Verver J."/>
            <person name="Yang W.-C."/>
            <person name="Schijlen E."/>
            <person name="Repin R."/>
            <person name="Schilthuizen M."/>
            <person name="Schranz E."/>
            <person name="Heidstra R."/>
            <person name="Miyata K."/>
            <person name="Fedorova E."/>
            <person name="Kohlen W."/>
            <person name="Bisseling T."/>
            <person name="Smit S."/>
            <person name="Geurts R."/>
        </authorList>
    </citation>
    <scope>NUCLEOTIDE SEQUENCE [LARGE SCALE GENOMIC DNA]</scope>
    <source>
        <strain evidence="2">cv. RG33-2</strain>
    </source>
</reference>
<gene>
    <name evidence="1" type="ORF">TorRG33x02_142070</name>
</gene>